<dbReference type="InterPro" id="IPR036942">
    <property type="entry name" value="Beta-barrel_TonB_sf"/>
</dbReference>
<evidence type="ECO:0008006" key="13">
    <source>
        <dbReference type="Google" id="ProtNLM"/>
    </source>
</evidence>
<evidence type="ECO:0000259" key="9">
    <source>
        <dbReference type="Pfam" id="PF07715"/>
    </source>
</evidence>
<dbReference type="Pfam" id="PF07715">
    <property type="entry name" value="Plug"/>
    <property type="match status" value="1"/>
</dbReference>
<name>A0AAE0RZS2_9BIVA</name>
<protein>
    <recommendedName>
        <fullName evidence="13">TonB-dependent receptor</fullName>
    </recommendedName>
</protein>
<dbReference type="SUPFAM" id="SSF56935">
    <property type="entry name" value="Porins"/>
    <property type="match status" value="1"/>
</dbReference>
<evidence type="ECO:0000256" key="6">
    <source>
        <dbReference type="ARBA" id="ARBA00023136"/>
    </source>
</evidence>
<organism evidence="11 12">
    <name type="scientific">Potamilus streckersoni</name>
    <dbReference type="NCBI Taxonomy" id="2493646"/>
    <lineage>
        <taxon>Eukaryota</taxon>
        <taxon>Metazoa</taxon>
        <taxon>Spiralia</taxon>
        <taxon>Lophotrochozoa</taxon>
        <taxon>Mollusca</taxon>
        <taxon>Bivalvia</taxon>
        <taxon>Autobranchia</taxon>
        <taxon>Heteroconchia</taxon>
        <taxon>Palaeoheterodonta</taxon>
        <taxon>Unionida</taxon>
        <taxon>Unionoidea</taxon>
        <taxon>Unionidae</taxon>
        <taxon>Ambleminae</taxon>
        <taxon>Lampsilini</taxon>
        <taxon>Potamilus</taxon>
    </lineage>
</organism>
<evidence type="ECO:0000259" key="8">
    <source>
        <dbReference type="Pfam" id="PF00593"/>
    </source>
</evidence>
<dbReference type="Pfam" id="PF12771">
    <property type="entry name" value="SusD-like_2"/>
    <property type="match status" value="1"/>
</dbReference>
<evidence type="ECO:0000256" key="5">
    <source>
        <dbReference type="ARBA" id="ARBA00023077"/>
    </source>
</evidence>
<evidence type="ECO:0000259" key="10">
    <source>
        <dbReference type="Pfam" id="PF07980"/>
    </source>
</evidence>
<dbReference type="Gene3D" id="2.60.40.1120">
    <property type="entry name" value="Carboxypeptidase-like, regulatory domain"/>
    <property type="match status" value="1"/>
</dbReference>
<sequence length="1583" mass="172743">MNRNIIFAIGLLVVAGYLSLSGRGAYLYAQENVGTTEVEKIDVKGIVKDEAGESLVGASVKVKGTDLGGKTDLDGRFSFSLSPTAELVVTYVGYEDQTVAVNGQAELVIRMKPKAKSLDEVVVIGYGTQKKSDLTGAVNPVSEKDFNIGVMTTPTELLTGKVAGLQMVTSTGEPGAASSIRVRGGTSISASNEPLYVIDGLALDNGSFDVGGDRSGIEVNTLAKNPLSSINPSDIENITVLKDASATAIYGSRGANGVVIITTKKGVKGSVGMANNVSYDGYVGFSMIAKRYDILSPSEWKAKSGSTVADDKLVDYQNEAFRMALTHNHNISLSGGIKDFGYRVSASYLNQQGILRNSYAEKFSARVNLDHSMFDNHLKLIGSFTGSFNKDKGIAQGQQNGYEGGVMTHILRTSPGTPIYNADGTYNFPQDVQYRNPIAMLEQIQDISESFRTFGNAQFEYSIHKFEDLKVKVNLGYDITNGFRNIYYPKANRDFLEGAGRAIRQDNSRITKTLETYLNYNKEFKEINSLLDVIVGYSYQDILTTNSELTVYIPATDALGADNVVGEKQVATNTKEGSRLASFFGRVNFDLLGRFLLTATVRGDGSSRFSSGNRWGIFPSVAVAWKIIDEQFMAESKDVLSDLKLRVSYGITGNQEIGNYKYLPSYSIGALDQQVVYNGTSYIKYSVLDANPNLKWEETSSFNVGVDYGFLGNRFYGGIDFYIKDTKDLLLTITATQPSSASTVVKNVGTMQNIGLEASFNGYLIDIPQMVSWSLGVTFAWNQNKITSLFEGVAADGIQTGAVSGGGATGTYIQRIMVNQPAYVFYGYQESSRNAAGEALGPDGKIYTAGTPKVLGKASPDVIMGITSFLKVYDFDLTFTFRANIGNSVYNNTAAELSNKNNISGNNVTGVAFRDNIVGTSYLSSRWVENASFLKLDNITLGYNYRFDNFRLRIYATVQNVFTITGYSGNDPEVSKSAGANGVASEGMDYMGYPNVVSLWVGCTDLNETPYTKLSPSSVYTSDLGVKNALAGVYGSVVGEAGFGVSWNIWAPQTVSADELVIPVREGKHWDDAGRPRQCHQHDFDKTAVDWRYGEAYGVLSKAIATANDFIANTETTEATIVPNIANYRAQARFIRAYCYWQMIDMYGDVPLVTKLLEAGEFPKLETRANVYNYIVKELDEIIPVLPNAAADRKDAGEVSKLAAQVLLAKVKMNSKVYAGTDPEWSAVETLCTSVIGAGTHSLEANYFDNFDNDNSNSKEIIWAAVGDEAKTKELIRAVIYPNLHYSAATTYSAPTGFWNGPAALPSFVNRYDTSNTATFAPNASGYMLSGTDTIYYNTPVTTYLTDKRVAMFVRGQQYKRIGGSFKLTGDTESGKGLNVKYTKEIGYRTKYDDATKSYTSTVENDAEYNGFGTGPFTGYRVFKFVPRPGLTQANPNNDYPIFRLADVYLMRAEARVGQSNASGAAADVNFIRKRAAGGVDVAFVAANRKTYSTTAASVTLDDIKDERSRELVNEGHRRTDLIRWGDFDKPAATATEAGYSQFRTTAFRTKHSITVNSQNANLYPIPETYRGANPNLKQNTGY</sequence>
<dbReference type="SUPFAM" id="SSF49464">
    <property type="entry name" value="Carboxypeptidase regulatory domain-like"/>
    <property type="match status" value="1"/>
</dbReference>
<feature type="domain" description="RagB/SusD" evidence="10">
    <location>
        <begin position="1259"/>
        <end position="1583"/>
    </location>
</feature>
<reference evidence="11" key="1">
    <citation type="journal article" date="2021" name="Genome Biol. Evol.">
        <title>A High-Quality Reference Genome for a Parasitic Bivalve with Doubly Uniparental Inheritance (Bivalvia: Unionida).</title>
        <authorList>
            <person name="Smith C.H."/>
        </authorList>
    </citation>
    <scope>NUCLEOTIDE SEQUENCE</scope>
    <source>
        <strain evidence="11">CHS0354</strain>
    </source>
</reference>
<keyword evidence="6" id="KW-0472">Membrane</keyword>
<proteinExistence type="predicted"/>
<keyword evidence="2" id="KW-0813">Transport</keyword>
<keyword evidence="4" id="KW-0732">Signal</keyword>
<dbReference type="InterPro" id="IPR008969">
    <property type="entry name" value="CarboxyPept-like_regulatory"/>
</dbReference>
<dbReference type="Gene3D" id="2.170.130.10">
    <property type="entry name" value="TonB-dependent receptor, plug domain"/>
    <property type="match status" value="1"/>
</dbReference>
<evidence type="ECO:0000313" key="11">
    <source>
        <dbReference type="EMBL" id="KAK3582609.1"/>
    </source>
</evidence>
<evidence type="ECO:0000256" key="3">
    <source>
        <dbReference type="ARBA" id="ARBA00022692"/>
    </source>
</evidence>
<keyword evidence="12" id="KW-1185">Reference proteome</keyword>
<dbReference type="Gene3D" id="1.25.40.390">
    <property type="match status" value="1"/>
</dbReference>
<dbReference type="Gene3D" id="2.40.170.20">
    <property type="entry name" value="TonB-dependent receptor, beta-barrel domain"/>
    <property type="match status" value="1"/>
</dbReference>
<reference evidence="11" key="2">
    <citation type="journal article" date="2021" name="Genome Biol. Evol.">
        <title>Developing a high-quality reference genome for a parasitic bivalve with doubly uniparental inheritance (Bivalvia: Unionida).</title>
        <authorList>
            <person name="Smith C.H."/>
        </authorList>
    </citation>
    <scope>NUCLEOTIDE SEQUENCE</scope>
    <source>
        <strain evidence="11">CHS0354</strain>
        <tissue evidence="11">Mantle</tissue>
    </source>
</reference>
<dbReference type="NCBIfam" id="TIGR04056">
    <property type="entry name" value="OMP_RagA_SusC"/>
    <property type="match status" value="1"/>
</dbReference>
<dbReference type="InterPro" id="IPR023997">
    <property type="entry name" value="TonB-dep_OMP_SusC/RagA_CS"/>
</dbReference>
<dbReference type="SUPFAM" id="SSF48452">
    <property type="entry name" value="TPR-like"/>
    <property type="match status" value="1"/>
</dbReference>
<dbReference type="Pfam" id="PF13715">
    <property type="entry name" value="CarbopepD_reg_2"/>
    <property type="match status" value="1"/>
</dbReference>
<dbReference type="InterPro" id="IPR039426">
    <property type="entry name" value="TonB-dep_rcpt-like"/>
</dbReference>
<dbReference type="InterPro" id="IPR000531">
    <property type="entry name" value="Beta-barrel_TonB"/>
</dbReference>
<dbReference type="Proteomes" id="UP001195483">
    <property type="component" value="Unassembled WGS sequence"/>
</dbReference>
<gene>
    <name evidence="11" type="ORF">CHS0354_024163</name>
</gene>
<keyword evidence="7" id="KW-0998">Cell outer membrane</keyword>
<comment type="caution">
    <text evidence="11">The sequence shown here is derived from an EMBL/GenBank/DDBJ whole genome shotgun (WGS) entry which is preliminary data.</text>
</comment>
<dbReference type="InterPro" id="IPR023996">
    <property type="entry name" value="TonB-dep_OMP_SusC/RagA"/>
</dbReference>
<evidence type="ECO:0000313" key="12">
    <source>
        <dbReference type="Proteomes" id="UP001195483"/>
    </source>
</evidence>
<keyword evidence="5" id="KW-0798">TonB box</keyword>
<dbReference type="InterPro" id="IPR011990">
    <property type="entry name" value="TPR-like_helical_dom_sf"/>
</dbReference>
<reference evidence="11" key="3">
    <citation type="submission" date="2023-05" db="EMBL/GenBank/DDBJ databases">
        <authorList>
            <person name="Smith C.H."/>
        </authorList>
    </citation>
    <scope>NUCLEOTIDE SEQUENCE</scope>
    <source>
        <strain evidence="11">CHS0354</strain>
        <tissue evidence="11">Mantle</tissue>
    </source>
</reference>
<feature type="domain" description="TonB-dependent receptor-like beta-barrel" evidence="8">
    <location>
        <begin position="418"/>
        <end position="817"/>
    </location>
</feature>
<dbReference type="InterPro" id="IPR037066">
    <property type="entry name" value="Plug_dom_sf"/>
</dbReference>
<dbReference type="NCBIfam" id="TIGR04057">
    <property type="entry name" value="SusC_RagA_signa"/>
    <property type="match status" value="1"/>
</dbReference>
<dbReference type="InterPro" id="IPR012910">
    <property type="entry name" value="Plug_dom"/>
</dbReference>
<dbReference type="PROSITE" id="PS52016">
    <property type="entry name" value="TONB_DEPENDENT_REC_3"/>
    <property type="match status" value="1"/>
</dbReference>
<keyword evidence="3" id="KW-0812">Transmembrane</keyword>
<dbReference type="EMBL" id="JAEAOA010001427">
    <property type="protein sequence ID" value="KAK3582609.1"/>
    <property type="molecule type" value="Genomic_DNA"/>
</dbReference>
<evidence type="ECO:0000256" key="2">
    <source>
        <dbReference type="ARBA" id="ARBA00022448"/>
    </source>
</evidence>
<comment type="subcellular location">
    <subcellularLocation>
        <location evidence="1">Cell outer membrane</location>
        <topology evidence="1">Multi-pass membrane protein</topology>
    </subcellularLocation>
</comment>
<dbReference type="InterPro" id="IPR012944">
    <property type="entry name" value="SusD_RagB_dom"/>
</dbReference>
<evidence type="ECO:0000256" key="1">
    <source>
        <dbReference type="ARBA" id="ARBA00004571"/>
    </source>
</evidence>
<dbReference type="Pfam" id="PF00593">
    <property type="entry name" value="TonB_dep_Rec_b-barrel"/>
    <property type="match status" value="1"/>
</dbReference>
<dbReference type="Pfam" id="PF07980">
    <property type="entry name" value="SusD_RagB"/>
    <property type="match status" value="1"/>
</dbReference>
<feature type="domain" description="TonB-dependent receptor plug" evidence="9">
    <location>
        <begin position="131"/>
        <end position="258"/>
    </location>
</feature>
<evidence type="ECO:0000256" key="7">
    <source>
        <dbReference type="ARBA" id="ARBA00023237"/>
    </source>
</evidence>
<dbReference type="InterPro" id="IPR041662">
    <property type="entry name" value="SusD-like_2"/>
</dbReference>
<evidence type="ECO:0000256" key="4">
    <source>
        <dbReference type="ARBA" id="ARBA00022729"/>
    </source>
</evidence>
<accession>A0AAE0RZS2</accession>